<dbReference type="EC" id="3.1.26.5" evidence="5"/>
<comment type="similarity">
    <text evidence="4">Belongs to the PPR family. P subfamily.</text>
</comment>
<dbReference type="Gene3D" id="3.40.50.11980">
    <property type="match status" value="1"/>
</dbReference>
<evidence type="ECO:0000256" key="9">
    <source>
        <dbReference type="ARBA" id="ARBA00022801"/>
    </source>
</evidence>
<dbReference type="Gene3D" id="1.25.40.10">
    <property type="entry name" value="Tetratricopeptide repeat domain"/>
    <property type="match status" value="1"/>
</dbReference>
<evidence type="ECO:0000313" key="17">
    <source>
        <dbReference type="EMBL" id="KAJ7344945.1"/>
    </source>
</evidence>
<keyword evidence="8" id="KW-0479">Metal-binding</keyword>
<accession>A0A9Q0Y645</accession>
<comment type="caution">
    <text evidence="17">The sequence shown here is derived from an EMBL/GenBank/DDBJ whole genome shotgun (WGS) entry which is preliminary data.</text>
</comment>
<evidence type="ECO:0000256" key="6">
    <source>
        <dbReference type="ARBA" id="ARBA00022694"/>
    </source>
</evidence>
<dbReference type="GO" id="GO:0046872">
    <property type="term" value="F:metal ion binding"/>
    <property type="evidence" value="ECO:0007669"/>
    <property type="project" value="UniProtKB-KW"/>
</dbReference>
<organism evidence="17 18">
    <name type="scientific">Phrynocephalus forsythii</name>
    <dbReference type="NCBI Taxonomy" id="171643"/>
    <lineage>
        <taxon>Eukaryota</taxon>
        <taxon>Metazoa</taxon>
        <taxon>Chordata</taxon>
        <taxon>Craniata</taxon>
        <taxon>Vertebrata</taxon>
        <taxon>Euteleostomi</taxon>
        <taxon>Lepidosauria</taxon>
        <taxon>Squamata</taxon>
        <taxon>Bifurcata</taxon>
        <taxon>Unidentata</taxon>
        <taxon>Episquamata</taxon>
        <taxon>Toxicofera</taxon>
        <taxon>Iguania</taxon>
        <taxon>Acrodonta</taxon>
        <taxon>Agamidae</taxon>
        <taxon>Agaminae</taxon>
        <taxon>Phrynocephalus</taxon>
    </lineage>
</organism>
<dbReference type="InterPro" id="IPR033495">
    <property type="entry name" value="MRPP3_PIN_dom"/>
</dbReference>
<keyword evidence="18" id="KW-1185">Reference proteome</keyword>
<dbReference type="Proteomes" id="UP001142489">
    <property type="component" value="Unassembled WGS sequence"/>
</dbReference>
<dbReference type="InterPro" id="IPR011990">
    <property type="entry name" value="TPR-like_helical_dom_sf"/>
</dbReference>
<evidence type="ECO:0000256" key="13">
    <source>
        <dbReference type="ARBA" id="ARBA00023128"/>
    </source>
</evidence>
<comment type="catalytic activity">
    <reaction evidence="1">
        <text>Endonucleolytic cleavage of RNA, removing 5'-extranucleotides from tRNA precursor.</text>
        <dbReference type="EC" id="3.1.26.5"/>
    </reaction>
</comment>
<feature type="domain" description="PRORP" evidence="16">
    <location>
        <begin position="345"/>
        <end position="581"/>
    </location>
</feature>
<gene>
    <name evidence="17" type="ORF">JRQ81_000895</name>
</gene>
<dbReference type="GO" id="GO:0030678">
    <property type="term" value="C:mitochondrial ribonuclease P complex"/>
    <property type="evidence" value="ECO:0007669"/>
    <property type="project" value="TreeGrafter"/>
</dbReference>
<evidence type="ECO:0000313" key="18">
    <source>
        <dbReference type="Proteomes" id="UP001142489"/>
    </source>
</evidence>
<dbReference type="Pfam" id="PF16953">
    <property type="entry name" value="PRORP"/>
    <property type="match status" value="1"/>
</dbReference>
<dbReference type="CDD" id="cd18718">
    <property type="entry name" value="PIN_PRORP"/>
    <property type="match status" value="1"/>
</dbReference>
<evidence type="ECO:0000256" key="14">
    <source>
        <dbReference type="ARBA" id="ARBA00044536"/>
    </source>
</evidence>
<evidence type="ECO:0000256" key="12">
    <source>
        <dbReference type="ARBA" id="ARBA00022946"/>
    </source>
</evidence>
<reference evidence="17" key="1">
    <citation type="journal article" date="2023" name="DNA Res.">
        <title>Chromosome-level genome assembly of Phrynocephalus forsythii using third-generation DNA sequencing and Hi-C analysis.</title>
        <authorList>
            <person name="Qi Y."/>
            <person name="Zhao W."/>
            <person name="Zhao Y."/>
            <person name="Niu C."/>
            <person name="Cao S."/>
            <person name="Zhang Y."/>
        </authorList>
    </citation>
    <scope>NUCLEOTIDE SEQUENCE</scope>
    <source>
        <tissue evidence="17">Muscle</tissue>
    </source>
</reference>
<dbReference type="EMBL" id="JAPFRF010000001">
    <property type="protein sequence ID" value="KAJ7344945.1"/>
    <property type="molecule type" value="Genomic_DNA"/>
</dbReference>
<evidence type="ECO:0000256" key="2">
    <source>
        <dbReference type="ARBA" id="ARBA00001946"/>
    </source>
</evidence>
<keyword evidence="7" id="KW-0540">Nuclease</keyword>
<keyword evidence="11" id="KW-0460">Magnesium</keyword>
<evidence type="ECO:0000256" key="10">
    <source>
        <dbReference type="ARBA" id="ARBA00022833"/>
    </source>
</evidence>
<evidence type="ECO:0000256" key="3">
    <source>
        <dbReference type="ARBA" id="ARBA00004173"/>
    </source>
</evidence>
<evidence type="ECO:0000259" key="16">
    <source>
        <dbReference type="Pfam" id="PF16953"/>
    </source>
</evidence>
<dbReference type="PANTHER" id="PTHR13547:SF1">
    <property type="entry name" value="MITOCHONDRIAL RIBONUCLEASE P CATALYTIC SUBUNIT"/>
    <property type="match status" value="1"/>
</dbReference>
<keyword evidence="9" id="KW-0378">Hydrolase</keyword>
<evidence type="ECO:0000256" key="7">
    <source>
        <dbReference type="ARBA" id="ARBA00022722"/>
    </source>
</evidence>
<evidence type="ECO:0000256" key="8">
    <source>
        <dbReference type="ARBA" id="ARBA00022723"/>
    </source>
</evidence>
<proteinExistence type="inferred from homology"/>
<evidence type="ECO:0000256" key="1">
    <source>
        <dbReference type="ARBA" id="ARBA00000928"/>
    </source>
</evidence>
<keyword evidence="12" id="KW-0809">Transit peptide</keyword>
<evidence type="ECO:0000256" key="15">
    <source>
        <dbReference type="ARBA" id="ARBA00044559"/>
    </source>
</evidence>
<comment type="cofactor">
    <cofactor evidence="2">
        <name>Mg(2+)</name>
        <dbReference type="ChEBI" id="CHEBI:18420"/>
    </cofactor>
</comment>
<dbReference type="GO" id="GO:0001682">
    <property type="term" value="P:tRNA 5'-leader removal"/>
    <property type="evidence" value="ECO:0007669"/>
    <property type="project" value="TreeGrafter"/>
</dbReference>
<dbReference type="PANTHER" id="PTHR13547">
    <property type="match status" value="1"/>
</dbReference>
<keyword evidence="6" id="KW-0819">tRNA processing</keyword>
<protein>
    <recommendedName>
        <fullName evidence="14">Mitochondrial ribonuclease P catalytic subunit</fullName>
        <ecNumber evidence="5">3.1.26.5</ecNumber>
    </recommendedName>
    <alternativeName>
        <fullName evidence="15">Mitochondrial ribonuclease P protein 3</fullName>
    </alternativeName>
</protein>
<dbReference type="OrthoDB" id="46913at2759"/>
<keyword evidence="13" id="KW-0496">Mitochondrion</keyword>
<dbReference type="AlphaFoldDB" id="A0A9Q0Y645"/>
<evidence type="ECO:0000256" key="5">
    <source>
        <dbReference type="ARBA" id="ARBA00012179"/>
    </source>
</evidence>
<dbReference type="InterPro" id="IPR031595">
    <property type="entry name" value="PRORP_C"/>
</dbReference>
<sequence length="585" mass="68055">MFSPRQTSSWISQILMKKYHVLSPMLKLQEVSVTFGRPIFTNPYCSSERVDPKAHKPNSSTWCSRKKNEQIGVERTRKGTISPQGFSIFAAGASKERGKFCAEEEEPVVSTNSVVERPPPEKPLSPEEWEKLKRKYRGYKIFEEYMLIQMINYNRPIDVAKSLLAAVAKRDGDIPYMFLLQYLVLCESQEQTKEICDIFDIMRARYKTFDSGAVTLLIRGLSCSPRWRDALTFLEQIKKQKVDTPSNKNYRDCINGALMNQEINLALELYHQLLAEGLTPTLDTLQLFFDTCKGVQDGRLKNELISMLNYLRDNQLYPEENFMKSIKQWFESIPGENWKGTITGIQRSGRCSSCNQTLEDINLSPEEYNLLKEKILKEVIQGKDVFRKTTPVELEEFQKFVNIHSPFDIVIDGLNVSKISPKYNPSDTLLDVVNYLAQKNPRLLVLGRKHMLKGNSQWKRQNMTIMSRKAKFFFTEDVSQDDPFLLYATLHSGNHCKFITHDLLRDHKACVSDELIQRLFFKWQRGHQMVIPFYKPGLRIQLQHVLTYNTIVQTTGNSWHIPYDDNFTKRTSYEVPTKWLCLQRK</sequence>
<name>A0A9Q0Y645_9SAUR</name>
<evidence type="ECO:0000256" key="11">
    <source>
        <dbReference type="ARBA" id="ARBA00022842"/>
    </source>
</evidence>
<evidence type="ECO:0000256" key="4">
    <source>
        <dbReference type="ARBA" id="ARBA00007626"/>
    </source>
</evidence>
<comment type="subcellular location">
    <subcellularLocation>
        <location evidence="3">Mitochondrion</location>
    </subcellularLocation>
</comment>
<dbReference type="GO" id="GO:0004526">
    <property type="term" value="F:ribonuclease P activity"/>
    <property type="evidence" value="ECO:0007669"/>
    <property type="project" value="UniProtKB-EC"/>
</dbReference>
<keyword evidence="10" id="KW-0862">Zinc</keyword>
<dbReference type="GO" id="GO:0097745">
    <property type="term" value="P:mitochondrial tRNA 5'-end processing"/>
    <property type="evidence" value="ECO:0007669"/>
    <property type="project" value="TreeGrafter"/>
</dbReference>